<feature type="domain" description="Cytochrome b/b6 N-terminal region profile" evidence="7">
    <location>
        <begin position="1"/>
        <end position="182"/>
    </location>
</feature>
<keyword evidence="6" id="KW-1133">Transmembrane helix</keyword>
<evidence type="ECO:0000256" key="5">
    <source>
        <dbReference type="ARBA" id="ARBA00029568"/>
    </source>
</evidence>
<evidence type="ECO:0000256" key="3">
    <source>
        <dbReference type="ARBA" id="ARBA00016116"/>
    </source>
</evidence>
<dbReference type="RefSeq" id="WP_345001864.1">
    <property type="nucleotide sequence ID" value="NZ_BAAAXV010000009.1"/>
</dbReference>
<evidence type="ECO:0000256" key="6">
    <source>
        <dbReference type="SAM" id="Phobius"/>
    </source>
</evidence>
<comment type="cofactor">
    <cofactor evidence="1">
        <name>heme</name>
        <dbReference type="ChEBI" id="CHEBI:30413"/>
    </cofactor>
</comment>
<organism evidence="8 9">
    <name type="scientific">Nonomuraea helvata</name>
    <dbReference type="NCBI Taxonomy" id="37484"/>
    <lineage>
        <taxon>Bacteria</taxon>
        <taxon>Bacillati</taxon>
        <taxon>Actinomycetota</taxon>
        <taxon>Actinomycetes</taxon>
        <taxon>Streptosporangiales</taxon>
        <taxon>Streptosporangiaceae</taxon>
        <taxon>Nonomuraea</taxon>
    </lineage>
</organism>
<evidence type="ECO:0000256" key="2">
    <source>
        <dbReference type="ARBA" id="ARBA00012951"/>
    </source>
</evidence>
<keyword evidence="9" id="KW-1185">Reference proteome</keyword>
<feature type="transmembrane region" description="Helical" evidence="6">
    <location>
        <begin position="99"/>
        <end position="118"/>
    </location>
</feature>
<dbReference type="SUPFAM" id="SSF81342">
    <property type="entry name" value="Transmembrane di-heme cytochromes"/>
    <property type="match status" value="1"/>
</dbReference>
<evidence type="ECO:0000256" key="4">
    <source>
        <dbReference type="ARBA" id="ARBA00029351"/>
    </source>
</evidence>
<feature type="transmembrane region" description="Helical" evidence="6">
    <location>
        <begin position="12"/>
        <end position="31"/>
    </location>
</feature>
<dbReference type="InterPro" id="IPR016174">
    <property type="entry name" value="Di-haem_cyt_TM"/>
</dbReference>
<dbReference type="InterPro" id="IPR005797">
    <property type="entry name" value="Cyt_b/b6_N"/>
</dbReference>
<proteinExistence type="predicted"/>
<evidence type="ECO:0000259" key="7">
    <source>
        <dbReference type="PROSITE" id="PS51002"/>
    </source>
</evidence>
<gene>
    <name evidence="8" type="ORF">ACFFSA_03245</name>
</gene>
<feature type="transmembrane region" description="Helical" evidence="6">
    <location>
        <begin position="130"/>
        <end position="152"/>
    </location>
</feature>
<feature type="transmembrane region" description="Helical" evidence="6">
    <location>
        <begin position="74"/>
        <end position="92"/>
    </location>
</feature>
<dbReference type="InterPro" id="IPR027387">
    <property type="entry name" value="Cytb/b6-like_sf"/>
</dbReference>
<dbReference type="Proteomes" id="UP001589532">
    <property type="component" value="Unassembled WGS sequence"/>
</dbReference>
<evidence type="ECO:0000313" key="8">
    <source>
        <dbReference type="EMBL" id="MFB9622084.1"/>
    </source>
</evidence>
<evidence type="ECO:0000256" key="1">
    <source>
        <dbReference type="ARBA" id="ARBA00001971"/>
    </source>
</evidence>
<keyword evidence="6" id="KW-0812">Transmembrane</keyword>
<dbReference type="EC" id="7.1.1.8" evidence="2"/>
<feature type="transmembrane region" description="Helical" evidence="6">
    <location>
        <begin position="164"/>
        <end position="181"/>
    </location>
</feature>
<accession>A0ABV5RRP6</accession>
<reference evidence="8 9" key="1">
    <citation type="submission" date="2024-09" db="EMBL/GenBank/DDBJ databases">
        <authorList>
            <person name="Sun Q."/>
            <person name="Mori K."/>
        </authorList>
    </citation>
    <scope>NUCLEOTIDE SEQUENCE [LARGE SCALE GENOMIC DNA]</scope>
    <source>
        <strain evidence="8 9">JCM 3143</strain>
    </source>
</reference>
<dbReference type="PROSITE" id="PS51002">
    <property type="entry name" value="CYTB_NTER"/>
    <property type="match status" value="1"/>
</dbReference>
<protein>
    <recommendedName>
        <fullName evidence="3">Cytochrome bc1 complex cytochrome b subunit</fullName>
        <ecNumber evidence="2">7.1.1.8</ecNumber>
    </recommendedName>
    <alternativeName>
        <fullName evidence="5">Cytochrome bc1 reductase complex subunit QcrB</fullName>
    </alternativeName>
</protein>
<dbReference type="EMBL" id="JBHMBW010000002">
    <property type="protein sequence ID" value="MFB9622084.1"/>
    <property type="molecule type" value="Genomic_DNA"/>
</dbReference>
<dbReference type="Gene3D" id="1.20.810.10">
    <property type="entry name" value="Cytochrome Bc1 Complex, Chain C"/>
    <property type="match status" value="1"/>
</dbReference>
<sequence>MERMRQLVGEMLIYCFVVALASGAFLAYFYVPSGRMVPYGGSYEPLRNIPMSAAYDSVLKISLDVRGGVFMRQLHHQSSVLLVVGTVVWALLGRFRYAFALAGLGLSLLGALAGYGSADDLLADTVLGRIPVLLWYGLHLLAALALGVALVASSRREAVSQPRTPAFMALSLCLAVLVIFWL</sequence>
<keyword evidence="6" id="KW-0472">Membrane</keyword>
<evidence type="ECO:0000313" key="9">
    <source>
        <dbReference type="Proteomes" id="UP001589532"/>
    </source>
</evidence>
<comment type="caution">
    <text evidence="8">The sequence shown here is derived from an EMBL/GenBank/DDBJ whole genome shotgun (WGS) entry which is preliminary data.</text>
</comment>
<name>A0ABV5RRP6_9ACTN</name>
<comment type="catalytic activity">
    <reaction evidence="4">
        <text>a quinol + 2 Fe(III)-[cytochrome c](out) = a quinone + 2 Fe(II)-[cytochrome c](out) + 2 H(+)(out)</text>
        <dbReference type="Rhea" id="RHEA:11484"/>
        <dbReference type="Rhea" id="RHEA-COMP:10350"/>
        <dbReference type="Rhea" id="RHEA-COMP:14399"/>
        <dbReference type="ChEBI" id="CHEBI:15378"/>
        <dbReference type="ChEBI" id="CHEBI:24646"/>
        <dbReference type="ChEBI" id="CHEBI:29033"/>
        <dbReference type="ChEBI" id="CHEBI:29034"/>
        <dbReference type="ChEBI" id="CHEBI:132124"/>
        <dbReference type="EC" id="7.1.1.8"/>
    </reaction>
</comment>